<evidence type="ECO:0000256" key="3">
    <source>
        <dbReference type="ARBA" id="ARBA00023125"/>
    </source>
</evidence>
<organism evidence="8 9">
    <name type="scientific">Candidatus Brachybacterium merdavium</name>
    <dbReference type="NCBI Taxonomy" id="2838513"/>
    <lineage>
        <taxon>Bacteria</taxon>
        <taxon>Bacillati</taxon>
        <taxon>Actinomycetota</taxon>
        <taxon>Actinomycetes</taxon>
        <taxon>Micrococcales</taxon>
        <taxon>Dermabacteraceae</taxon>
        <taxon>Brachybacterium</taxon>
    </lineage>
</organism>
<keyword evidence="4" id="KW-0804">Transcription</keyword>
<dbReference type="SMART" id="SM00448">
    <property type="entry name" value="REC"/>
    <property type="match status" value="1"/>
</dbReference>
<dbReference type="InterPro" id="IPR001789">
    <property type="entry name" value="Sig_transdc_resp-reg_receiver"/>
</dbReference>
<dbReference type="PROSITE" id="PS50110">
    <property type="entry name" value="RESPONSE_REGULATORY"/>
    <property type="match status" value="1"/>
</dbReference>
<dbReference type="PANTHER" id="PTHR43214">
    <property type="entry name" value="TWO-COMPONENT RESPONSE REGULATOR"/>
    <property type="match status" value="1"/>
</dbReference>
<dbReference type="InterPro" id="IPR058245">
    <property type="entry name" value="NreC/VraR/RcsB-like_REC"/>
</dbReference>
<gene>
    <name evidence="8" type="ORF">H9786_02940</name>
</gene>
<evidence type="ECO:0000256" key="2">
    <source>
        <dbReference type="ARBA" id="ARBA00023015"/>
    </source>
</evidence>
<accession>A0A9D2LBI9</accession>
<dbReference type="PRINTS" id="PR00038">
    <property type="entry name" value="HTHLUXR"/>
</dbReference>
<dbReference type="SUPFAM" id="SSF52172">
    <property type="entry name" value="CheY-like"/>
    <property type="match status" value="1"/>
</dbReference>
<sequence>MSDDPVGPTIRIVLVDDQELVRTGLRSLAQRDGDIEVVGEAGDGRAGLRRVRELRPDVVLMDIRMPQLDGIAATEQLVADPDLAEVRVVVLTTFDEDADILAAIRAGAAGYLLKDVAPQDLREAIRTVAGGDSLLSPSVTTTVLDQLGARLATRTRPELLEGLTAREREVLERVGRGESNDEIGSSLFISPATARTYVSRLLAKLQARDRSRLVMLAYESGLVTPGDP</sequence>
<keyword evidence="1 5" id="KW-0597">Phosphoprotein</keyword>
<dbReference type="InterPro" id="IPR011006">
    <property type="entry name" value="CheY-like_superfamily"/>
</dbReference>
<dbReference type="Proteomes" id="UP000823823">
    <property type="component" value="Unassembled WGS sequence"/>
</dbReference>
<evidence type="ECO:0000259" key="7">
    <source>
        <dbReference type="PROSITE" id="PS50110"/>
    </source>
</evidence>
<dbReference type="EMBL" id="DWZH01000022">
    <property type="protein sequence ID" value="HJB09480.1"/>
    <property type="molecule type" value="Genomic_DNA"/>
</dbReference>
<dbReference type="InterPro" id="IPR039420">
    <property type="entry name" value="WalR-like"/>
</dbReference>
<dbReference type="InterPro" id="IPR016032">
    <property type="entry name" value="Sig_transdc_resp-reg_C-effctor"/>
</dbReference>
<feature type="domain" description="HTH luxR-type" evidence="6">
    <location>
        <begin position="156"/>
        <end position="221"/>
    </location>
</feature>
<dbReference type="Pfam" id="PF00072">
    <property type="entry name" value="Response_reg"/>
    <property type="match status" value="1"/>
</dbReference>
<keyword evidence="3" id="KW-0238">DNA-binding</keyword>
<dbReference type="PANTHER" id="PTHR43214:SF24">
    <property type="entry name" value="TRANSCRIPTIONAL REGULATORY PROTEIN NARL-RELATED"/>
    <property type="match status" value="1"/>
</dbReference>
<reference evidence="8" key="1">
    <citation type="journal article" date="2021" name="PeerJ">
        <title>Extensive microbial diversity within the chicken gut microbiome revealed by metagenomics and culture.</title>
        <authorList>
            <person name="Gilroy R."/>
            <person name="Ravi A."/>
            <person name="Getino M."/>
            <person name="Pursley I."/>
            <person name="Horton D.L."/>
            <person name="Alikhan N.F."/>
            <person name="Baker D."/>
            <person name="Gharbi K."/>
            <person name="Hall N."/>
            <person name="Watson M."/>
            <person name="Adriaenssens E.M."/>
            <person name="Foster-Nyarko E."/>
            <person name="Jarju S."/>
            <person name="Secka A."/>
            <person name="Antonio M."/>
            <person name="Oren A."/>
            <person name="Chaudhuri R.R."/>
            <person name="La Ragione R."/>
            <person name="Hildebrand F."/>
            <person name="Pallen M.J."/>
        </authorList>
    </citation>
    <scope>NUCLEOTIDE SEQUENCE</scope>
    <source>
        <strain evidence="8">ChiHjej13B12-24818</strain>
    </source>
</reference>
<dbReference type="GO" id="GO:0003677">
    <property type="term" value="F:DNA binding"/>
    <property type="evidence" value="ECO:0007669"/>
    <property type="project" value="UniProtKB-KW"/>
</dbReference>
<dbReference type="AlphaFoldDB" id="A0A9D2LBI9"/>
<feature type="domain" description="Response regulatory" evidence="7">
    <location>
        <begin position="11"/>
        <end position="129"/>
    </location>
</feature>
<evidence type="ECO:0000256" key="1">
    <source>
        <dbReference type="ARBA" id="ARBA00022553"/>
    </source>
</evidence>
<reference evidence="8" key="2">
    <citation type="submission" date="2021-04" db="EMBL/GenBank/DDBJ databases">
        <authorList>
            <person name="Gilroy R."/>
        </authorList>
    </citation>
    <scope>NUCLEOTIDE SEQUENCE</scope>
    <source>
        <strain evidence="8">ChiHjej13B12-24818</strain>
    </source>
</reference>
<evidence type="ECO:0000256" key="5">
    <source>
        <dbReference type="PROSITE-ProRule" id="PRU00169"/>
    </source>
</evidence>
<evidence type="ECO:0000313" key="8">
    <source>
        <dbReference type="EMBL" id="HJB09480.1"/>
    </source>
</evidence>
<dbReference type="CDD" id="cd17535">
    <property type="entry name" value="REC_NarL-like"/>
    <property type="match status" value="1"/>
</dbReference>
<dbReference type="Pfam" id="PF00196">
    <property type="entry name" value="GerE"/>
    <property type="match status" value="1"/>
</dbReference>
<protein>
    <submittedName>
        <fullName evidence="8">Response regulator transcription factor</fullName>
    </submittedName>
</protein>
<evidence type="ECO:0000256" key="4">
    <source>
        <dbReference type="ARBA" id="ARBA00023163"/>
    </source>
</evidence>
<comment type="caution">
    <text evidence="8">The sequence shown here is derived from an EMBL/GenBank/DDBJ whole genome shotgun (WGS) entry which is preliminary data.</text>
</comment>
<dbReference type="SMART" id="SM00421">
    <property type="entry name" value="HTH_LUXR"/>
    <property type="match status" value="1"/>
</dbReference>
<keyword evidence="2" id="KW-0805">Transcription regulation</keyword>
<dbReference type="SUPFAM" id="SSF46894">
    <property type="entry name" value="C-terminal effector domain of the bipartite response regulators"/>
    <property type="match status" value="1"/>
</dbReference>
<feature type="modified residue" description="4-aspartylphosphate" evidence="5">
    <location>
        <position position="62"/>
    </location>
</feature>
<dbReference type="CDD" id="cd06170">
    <property type="entry name" value="LuxR_C_like"/>
    <property type="match status" value="1"/>
</dbReference>
<dbReference type="Gene3D" id="3.40.50.2300">
    <property type="match status" value="1"/>
</dbReference>
<dbReference type="GO" id="GO:0000160">
    <property type="term" value="P:phosphorelay signal transduction system"/>
    <property type="evidence" value="ECO:0007669"/>
    <property type="project" value="InterPro"/>
</dbReference>
<evidence type="ECO:0000259" key="6">
    <source>
        <dbReference type="PROSITE" id="PS50043"/>
    </source>
</evidence>
<name>A0A9D2LBI9_9MICO</name>
<evidence type="ECO:0000313" key="9">
    <source>
        <dbReference type="Proteomes" id="UP000823823"/>
    </source>
</evidence>
<proteinExistence type="predicted"/>
<dbReference type="GO" id="GO:0006355">
    <property type="term" value="P:regulation of DNA-templated transcription"/>
    <property type="evidence" value="ECO:0007669"/>
    <property type="project" value="InterPro"/>
</dbReference>
<dbReference type="InterPro" id="IPR000792">
    <property type="entry name" value="Tscrpt_reg_LuxR_C"/>
</dbReference>
<dbReference type="PROSITE" id="PS50043">
    <property type="entry name" value="HTH_LUXR_2"/>
    <property type="match status" value="1"/>
</dbReference>